<dbReference type="InterPro" id="IPR025310">
    <property type="entry name" value="DUF4164"/>
</dbReference>
<dbReference type="Pfam" id="PF13747">
    <property type="entry name" value="DUF4164"/>
    <property type="match status" value="1"/>
</dbReference>
<gene>
    <name evidence="2" type="ORF">N177_2899</name>
</gene>
<dbReference type="RefSeq" id="WP_023433022.1">
    <property type="nucleotide sequence ID" value="NZ_AWXZ01000038.1"/>
</dbReference>
<comment type="caution">
    <text evidence="2">The sequence shown here is derived from an EMBL/GenBank/DDBJ whole genome shotgun (WGS) entry which is preliminary data.</text>
</comment>
<dbReference type="EMBL" id="AWXZ01000038">
    <property type="protein sequence ID" value="ESR23669.1"/>
    <property type="molecule type" value="Genomic_DNA"/>
</dbReference>
<proteinExistence type="predicted"/>
<dbReference type="Proteomes" id="UP000017819">
    <property type="component" value="Unassembled WGS sequence"/>
</dbReference>
<evidence type="ECO:0008006" key="4">
    <source>
        <dbReference type="Google" id="ProtNLM"/>
    </source>
</evidence>
<organism evidence="2 3">
    <name type="scientific">Lutibaculum baratangense AMV1</name>
    <dbReference type="NCBI Taxonomy" id="631454"/>
    <lineage>
        <taxon>Bacteria</taxon>
        <taxon>Pseudomonadati</taxon>
        <taxon>Pseudomonadota</taxon>
        <taxon>Alphaproteobacteria</taxon>
        <taxon>Hyphomicrobiales</taxon>
        <taxon>Tepidamorphaceae</taxon>
        <taxon>Lutibaculum</taxon>
    </lineage>
</organism>
<protein>
    <recommendedName>
        <fullName evidence="4">DUF4164 family protein</fullName>
    </recommendedName>
</protein>
<keyword evidence="1" id="KW-0175">Coiled coil</keyword>
<reference evidence="2 3" key="1">
    <citation type="journal article" date="2014" name="Genome Announc.">
        <title>Draft Genome Sequence of Lutibaculum baratangense Strain AMV1T, Isolated from a Mud Volcano in Andamans, India.</title>
        <authorList>
            <person name="Singh A."/>
            <person name="Sreenivas A."/>
            <person name="Sathyanarayana Reddy G."/>
            <person name="Pinnaka A.K."/>
            <person name="Shivaji S."/>
        </authorList>
    </citation>
    <scope>NUCLEOTIDE SEQUENCE [LARGE SCALE GENOMIC DNA]</scope>
    <source>
        <strain evidence="2 3">AMV1</strain>
    </source>
</reference>
<dbReference type="STRING" id="631454.N177_2899"/>
<evidence type="ECO:0000313" key="3">
    <source>
        <dbReference type="Proteomes" id="UP000017819"/>
    </source>
</evidence>
<evidence type="ECO:0000256" key="1">
    <source>
        <dbReference type="SAM" id="Coils"/>
    </source>
</evidence>
<keyword evidence="3" id="KW-1185">Reference proteome</keyword>
<dbReference type="AlphaFoldDB" id="V4RE51"/>
<evidence type="ECO:0000313" key="2">
    <source>
        <dbReference type="EMBL" id="ESR23669.1"/>
    </source>
</evidence>
<sequence>MTKQPNGAERAQERLDRALDLLEARVARELSARTSLDELQQEIETLTADRSRLAQQLDKAQAHAARLDAAAGHAEERVGSAIGTIKGLLGER</sequence>
<name>V4RE51_9HYPH</name>
<feature type="coiled-coil region" evidence="1">
    <location>
        <begin position="29"/>
        <end position="70"/>
    </location>
</feature>
<accession>V4RE51</accession>